<dbReference type="Gene3D" id="3.40.47.10">
    <property type="match status" value="1"/>
</dbReference>
<comment type="similarity">
    <text evidence="2 6">Belongs to the thiolase-like superfamily. Thiolase family.</text>
</comment>
<feature type="domain" description="Thiolase C-terminal" evidence="8">
    <location>
        <begin position="322"/>
        <end position="450"/>
    </location>
</feature>
<evidence type="ECO:0000256" key="3">
    <source>
        <dbReference type="ARBA" id="ARBA00022679"/>
    </source>
</evidence>
<evidence type="ECO:0000256" key="6">
    <source>
        <dbReference type="RuleBase" id="RU003557"/>
    </source>
</evidence>
<dbReference type="GO" id="GO:0003988">
    <property type="term" value="F:acetyl-CoA C-acyltransferase activity"/>
    <property type="evidence" value="ECO:0007669"/>
    <property type="project" value="UniProtKB-ARBA"/>
</dbReference>
<dbReference type="Proteomes" id="UP000699462">
    <property type="component" value="Unassembled WGS sequence"/>
</dbReference>
<evidence type="ECO:0000259" key="7">
    <source>
        <dbReference type="Pfam" id="PF00108"/>
    </source>
</evidence>
<dbReference type="PIRSF" id="PIRSF000429">
    <property type="entry name" value="Ac-CoA_Ac_transf"/>
    <property type="match status" value="1"/>
</dbReference>
<dbReference type="EMBL" id="JTDF01007267">
    <property type="protein sequence ID" value="KAF8565135.1"/>
    <property type="molecule type" value="Genomic_DNA"/>
</dbReference>
<dbReference type="SUPFAM" id="SSF53901">
    <property type="entry name" value="Thiolase-like"/>
    <property type="match status" value="2"/>
</dbReference>
<evidence type="ECO:0000313" key="9">
    <source>
        <dbReference type="EMBL" id="KAF8565135.1"/>
    </source>
</evidence>
<evidence type="ECO:0000256" key="4">
    <source>
        <dbReference type="ARBA" id="ARBA00023315"/>
    </source>
</evidence>
<organism evidence="9 10">
    <name type="scientific">Paragonimus westermani</name>
    <dbReference type="NCBI Taxonomy" id="34504"/>
    <lineage>
        <taxon>Eukaryota</taxon>
        <taxon>Metazoa</taxon>
        <taxon>Spiralia</taxon>
        <taxon>Lophotrochozoa</taxon>
        <taxon>Platyhelminthes</taxon>
        <taxon>Trematoda</taxon>
        <taxon>Digenea</taxon>
        <taxon>Plagiorchiida</taxon>
        <taxon>Troglotremata</taxon>
        <taxon>Troglotrematidae</taxon>
        <taxon>Paragonimus</taxon>
    </lineage>
</organism>
<dbReference type="InterPro" id="IPR020615">
    <property type="entry name" value="Thiolase_acyl_enz_int_AS"/>
</dbReference>
<keyword evidence="3 6" id="KW-0808">Transferase</keyword>
<dbReference type="Pfam" id="PF00108">
    <property type="entry name" value="Thiolase_N"/>
    <property type="match status" value="1"/>
</dbReference>
<evidence type="ECO:0000256" key="2">
    <source>
        <dbReference type="ARBA" id="ARBA00010982"/>
    </source>
</evidence>
<dbReference type="InterPro" id="IPR020617">
    <property type="entry name" value="Thiolase_C"/>
</dbReference>
<evidence type="ECO:0000256" key="5">
    <source>
        <dbReference type="PIRSR" id="PIRSR000429-1"/>
    </source>
</evidence>
<accession>A0A8T0DBC0</accession>
<comment type="pathway">
    <text evidence="1">Lipid metabolism.</text>
</comment>
<dbReference type="InterPro" id="IPR020610">
    <property type="entry name" value="Thiolase_AS"/>
</dbReference>
<proteinExistence type="inferred from homology"/>
<feature type="active site" description="Proton acceptor" evidence="5">
    <location>
        <position position="400"/>
    </location>
</feature>
<dbReference type="PANTHER" id="PTHR18919:SF107">
    <property type="entry name" value="ACETYL-COA ACETYLTRANSFERASE, CYTOSOLIC"/>
    <property type="match status" value="1"/>
</dbReference>
<dbReference type="NCBIfam" id="TIGR01930">
    <property type="entry name" value="AcCoA-C-Actrans"/>
    <property type="match status" value="1"/>
</dbReference>
<evidence type="ECO:0000313" key="10">
    <source>
        <dbReference type="Proteomes" id="UP000699462"/>
    </source>
</evidence>
<dbReference type="PANTHER" id="PTHR18919">
    <property type="entry name" value="ACETYL-COA C-ACYLTRANSFERASE"/>
    <property type="match status" value="1"/>
</dbReference>
<gene>
    <name evidence="9" type="ORF">P879_06916</name>
</gene>
<feature type="active site" description="Acyl-thioester intermediate" evidence="5">
    <location>
        <position position="111"/>
    </location>
</feature>
<dbReference type="InterPro" id="IPR020616">
    <property type="entry name" value="Thiolase_N"/>
</dbReference>
<dbReference type="CDD" id="cd00751">
    <property type="entry name" value="thiolase"/>
    <property type="match status" value="1"/>
</dbReference>
<dbReference type="OrthoDB" id="5404651at2759"/>
<sequence>MITEHRAGSSFTLHDVFIVAARRSPIGRMSGCLSALSAHQIGSQVIASILNDISSITTVSTNPRDYIIQRLEEVIVGQVFTASAGQNPARQAAVLAGIPYTVPAWSVNMLCGSGLKAVCLAYDRLRLGSPNLSHGGWVIAGGQESMSQAPHACPSGSALRRGGGSNTSGLPHLGDFRLIDTVVHDGLTDAYSGLLMGQTAEIVAKKRVYHFVYDVKREDQDQFALHSQRKYAAALDKGFWNAEVTSIKVPAGQKGQEPITITTDEHPRPHTTLEALGRLQPAFGDSNNPGTVTAGNASGVNDGAAFLLLCRKDQLTAYGLLDPLARVVGWYQVGLAPDLMGMGPVGAIRGLLCQLDWTVDQVDAFELNEAFAAQSIAVSKELRIPSEKLNMCGGGIALGHPLGCSGARILVTLVHCLRRLRDERKTAERTLRGIAALCIGGGMGIALAVESCA</sequence>
<feature type="active site" description="Proton acceptor" evidence="5">
    <location>
        <position position="438"/>
    </location>
</feature>
<dbReference type="InterPro" id="IPR020613">
    <property type="entry name" value="Thiolase_CS"/>
</dbReference>
<evidence type="ECO:0000259" key="8">
    <source>
        <dbReference type="Pfam" id="PF02803"/>
    </source>
</evidence>
<dbReference type="PROSITE" id="PS00099">
    <property type="entry name" value="THIOLASE_3"/>
    <property type="match status" value="1"/>
</dbReference>
<comment type="caution">
    <text evidence="9">The sequence shown here is derived from an EMBL/GenBank/DDBJ whole genome shotgun (WGS) entry which is preliminary data.</text>
</comment>
<dbReference type="InterPro" id="IPR002155">
    <property type="entry name" value="Thiolase"/>
</dbReference>
<evidence type="ECO:0000256" key="1">
    <source>
        <dbReference type="ARBA" id="ARBA00005189"/>
    </source>
</evidence>
<keyword evidence="10" id="KW-1185">Reference proteome</keyword>
<dbReference type="PROSITE" id="PS00737">
    <property type="entry name" value="THIOLASE_2"/>
    <property type="match status" value="1"/>
</dbReference>
<dbReference type="AlphaFoldDB" id="A0A8T0DBC0"/>
<reference evidence="9 10" key="1">
    <citation type="submission" date="2019-07" db="EMBL/GenBank/DDBJ databases">
        <title>Annotation for the trematode Paragonimus westermani.</title>
        <authorList>
            <person name="Choi Y.-J."/>
        </authorList>
    </citation>
    <scope>NUCLEOTIDE SEQUENCE [LARGE SCALE GENOMIC DNA]</scope>
    <source>
        <strain evidence="9">180907_Pwestermani</strain>
    </source>
</reference>
<dbReference type="PROSITE" id="PS00098">
    <property type="entry name" value="THIOLASE_1"/>
    <property type="match status" value="1"/>
</dbReference>
<feature type="domain" description="Thiolase N-terminal" evidence="7">
    <location>
        <begin position="16"/>
        <end position="312"/>
    </location>
</feature>
<protein>
    <recommendedName>
        <fullName evidence="11">Acetyl-CoA C-acetyltransferase</fullName>
    </recommendedName>
</protein>
<dbReference type="InterPro" id="IPR016039">
    <property type="entry name" value="Thiolase-like"/>
</dbReference>
<evidence type="ECO:0008006" key="11">
    <source>
        <dbReference type="Google" id="ProtNLM"/>
    </source>
</evidence>
<name>A0A8T0DBC0_9TREM</name>
<dbReference type="Pfam" id="PF02803">
    <property type="entry name" value="Thiolase_C"/>
    <property type="match status" value="1"/>
</dbReference>
<keyword evidence="4 6" id="KW-0012">Acyltransferase</keyword>